<protein>
    <submittedName>
        <fullName evidence="1">Uncharacterized protein</fullName>
    </submittedName>
</protein>
<dbReference type="InParanoid" id="A0A2H3DCF3"/>
<organism evidence="1 2">
    <name type="scientific">Armillaria gallica</name>
    <name type="common">Bulbous honey fungus</name>
    <name type="synonym">Armillaria bulbosa</name>
    <dbReference type="NCBI Taxonomy" id="47427"/>
    <lineage>
        <taxon>Eukaryota</taxon>
        <taxon>Fungi</taxon>
        <taxon>Dikarya</taxon>
        <taxon>Basidiomycota</taxon>
        <taxon>Agaricomycotina</taxon>
        <taxon>Agaricomycetes</taxon>
        <taxon>Agaricomycetidae</taxon>
        <taxon>Agaricales</taxon>
        <taxon>Marasmiineae</taxon>
        <taxon>Physalacriaceae</taxon>
        <taxon>Armillaria</taxon>
    </lineage>
</organism>
<sequence length="65" mass="6693">MADSGQTVRAVFSATAAGLPETSFEDVTIPGLSMTEADMVQTNIILPLPITEGSLSSSNGDMTFA</sequence>
<keyword evidence="2" id="KW-1185">Reference proteome</keyword>
<proteinExistence type="predicted"/>
<dbReference type="EMBL" id="KZ293660">
    <property type="protein sequence ID" value="PBK91800.1"/>
    <property type="molecule type" value="Genomic_DNA"/>
</dbReference>
<dbReference type="AlphaFoldDB" id="A0A2H3DCF3"/>
<evidence type="ECO:0000313" key="2">
    <source>
        <dbReference type="Proteomes" id="UP000217790"/>
    </source>
</evidence>
<accession>A0A2H3DCF3</accession>
<dbReference type="Proteomes" id="UP000217790">
    <property type="component" value="Unassembled WGS sequence"/>
</dbReference>
<name>A0A2H3DCF3_ARMGA</name>
<evidence type="ECO:0000313" key="1">
    <source>
        <dbReference type="EMBL" id="PBK91800.1"/>
    </source>
</evidence>
<reference evidence="2" key="1">
    <citation type="journal article" date="2017" name="Nat. Ecol. Evol.">
        <title>Genome expansion and lineage-specific genetic innovations in the forest pathogenic fungi Armillaria.</title>
        <authorList>
            <person name="Sipos G."/>
            <person name="Prasanna A.N."/>
            <person name="Walter M.C."/>
            <person name="O'Connor E."/>
            <person name="Balint B."/>
            <person name="Krizsan K."/>
            <person name="Kiss B."/>
            <person name="Hess J."/>
            <person name="Varga T."/>
            <person name="Slot J."/>
            <person name="Riley R."/>
            <person name="Boka B."/>
            <person name="Rigling D."/>
            <person name="Barry K."/>
            <person name="Lee J."/>
            <person name="Mihaltcheva S."/>
            <person name="LaButti K."/>
            <person name="Lipzen A."/>
            <person name="Waldron R."/>
            <person name="Moloney N.M."/>
            <person name="Sperisen C."/>
            <person name="Kredics L."/>
            <person name="Vagvoelgyi C."/>
            <person name="Patrignani A."/>
            <person name="Fitzpatrick D."/>
            <person name="Nagy I."/>
            <person name="Doyle S."/>
            <person name="Anderson J.B."/>
            <person name="Grigoriev I.V."/>
            <person name="Gueldener U."/>
            <person name="Muensterkoetter M."/>
            <person name="Nagy L.G."/>
        </authorList>
    </citation>
    <scope>NUCLEOTIDE SEQUENCE [LARGE SCALE GENOMIC DNA]</scope>
    <source>
        <strain evidence="2">Ar21-2</strain>
    </source>
</reference>
<gene>
    <name evidence="1" type="ORF">ARMGADRAFT_1081216</name>
</gene>